<dbReference type="AlphaFoldDB" id="A0AA37F9P2"/>
<feature type="transmembrane region" description="Helical" evidence="5">
    <location>
        <begin position="423"/>
        <end position="444"/>
    </location>
</feature>
<dbReference type="InterPro" id="IPR002293">
    <property type="entry name" value="AA/rel_permease1"/>
</dbReference>
<dbReference type="Proteomes" id="UP000632195">
    <property type="component" value="Unassembled WGS sequence"/>
</dbReference>
<dbReference type="GO" id="GO:0016020">
    <property type="term" value="C:membrane"/>
    <property type="evidence" value="ECO:0007669"/>
    <property type="project" value="UniProtKB-SubCell"/>
</dbReference>
<keyword evidence="2 5" id="KW-0812">Transmembrane</keyword>
<dbReference type="Gene3D" id="1.20.1740.10">
    <property type="entry name" value="Amino acid/polyamine transporter I"/>
    <property type="match status" value="1"/>
</dbReference>
<accession>A0AA37F9P2</accession>
<dbReference type="GO" id="GO:0022857">
    <property type="term" value="F:transmembrane transporter activity"/>
    <property type="evidence" value="ECO:0007669"/>
    <property type="project" value="InterPro"/>
</dbReference>
<proteinExistence type="predicted"/>
<keyword evidence="3 5" id="KW-1133">Transmembrane helix</keyword>
<dbReference type="PANTHER" id="PTHR47547:SF1">
    <property type="entry name" value="ASPARTATE-PROTON SYMPORTER"/>
    <property type="match status" value="1"/>
</dbReference>
<dbReference type="PANTHER" id="PTHR47547">
    <property type="match status" value="1"/>
</dbReference>
<dbReference type="PIRSF" id="PIRSF006060">
    <property type="entry name" value="AA_transporter"/>
    <property type="match status" value="1"/>
</dbReference>
<dbReference type="InterPro" id="IPR052962">
    <property type="entry name" value="AA_Transporter_AGT"/>
</dbReference>
<comment type="caution">
    <text evidence="6">The sequence shown here is derived from an EMBL/GenBank/DDBJ whole genome shotgun (WGS) entry which is preliminary data.</text>
</comment>
<dbReference type="RefSeq" id="WP_229657538.1">
    <property type="nucleotide sequence ID" value="NZ_BMNY01000002.1"/>
</dbReference>
<keyword evidence="7" id="KW-1185">Reference proteome</keyword>
<evidence type="ECO:0000256" key="3">
    <source>
        <dbReference type="ARBA" id="ARBA00022989"/>
    </source>
</evidence>
<dbReference type="Pfam" id="PF13520">
    <property type="entry name" value="AA_permease_2"/>
    <property type="match status" value="1"/>
</dbReference>
<feature type="transmembrane region" description="Helical" evidence="5">
    <location>
        <begin position="22"/>
        <end position="40"/>
    </location>
</feature>
<feature type="transmembrane region" description="Helical" evidence="5">
    <location>
        <begin position="140"/>
        <end position="162"/>
    </location>
</feature>
<keyword evidence="4 5" id="KW-0472">Membrane</keyword>
<evidence type="ECO:0000256" key="2">
    <source>
        <dbReference type="ARBA" id="ARBA00022692"/>
    </source>
</evidence>
<comment type="subcellular location">
    <subcellularLocation>
        <location evidence="1">Membrane</location>
        <topology evidence="1">Multi-pass membrane protein</topology>
    </subcellularLocation>
</comment>
<feature type="transmembrane region" description="Helical" evidence="5">
    <location>
        <begin position="363"/>
        <end position="382"/>
    </location>
</feature>
<feature type="transmembrane region" description="Helical" evidence="5">
    <location>
        <begin position="169"/>
        <end position="188"/>
    </location>
</feature>
<feature type="transmembrane region" description="Helical" evidence="5">
    <location>
        <begin position="304"/>
        <end position="325"/>
    </location>
</feature>
<feature type="transmembrane region" description="Helical" evidence="5">
    <location>
        <begin position="480"/>
        <end position="497"/>
    </location>
</feature>
<evidence type="ECO:0000313" key="7">
    <source>
        <dbReference type="Proteomes" id="UP000632195"/>
    </source>
</evidence>
<dbReference type="EMBL" id="BMNY01000002">
    <property type="protein sequence ID" value="GGM76456.1"/>
    <property type="molecule type" value="Genomic_DNA"/>
</dbReference>
<feature type="transmembrane region" description="Helical" evidence="5">
    <location>
        <begin position="509"/>
        <end position="527"/>
    </location>
</feature>
<feature type="transmembrane region" description="Helical" evidence="5">
    <location>
        <begin position="46"/>
        <end position="71"/>
    </location>
</feature>
<gene>
    <name evidence="6" type="ORF">GCM10007108_13040</name>
</gene>
<feature type="transmembrane region" description="Helical" evidence="5">
    <location>
        <begin position="245"/>
        <end position="268"/>
    </location>
</feature>
<feature type="transmembrane region" description="Helical" evidence="5">
    <location>
        <begin position="208"/>
        <end position="225"/>
    </location>
</feature>
<feature type="transmembrane region" description="Helical" evidence="5">
    <location>
        <begin position="92"/>
        <end position="120"/>
    </location>
</feature>
<feature type="transmembrane region" description="Helical" evidence="5">
    <location>
        <begin position="450"/>
        <end position="468"/>
    </location>
</feature>
<name>A0AA37F9P2_9ARCH</name>
<reference evidence="6" key="1">
    <citation type="journal article" date="2014" name="Int. J. Syst. Evol. Microbiol.">
        <title>Complete genome sequence of Corynebacterium casei LMG S-19264T (=DSM 44701T), isolated from a smear-ripened cheese.</title>
        <authorList>
            <consortium name="US DOE Joint Genome Institute (JGI-PGF)"/>
            <person name="Walter F."/>
            <person name="Albersmeier A."/>
            <person name="Kalinowski J."/>
            <person name="Ruckert C."/>
        </authorList>
    </citation>
    <scope>NUCLEOTIDE SEQUENCE</scope>
    <source>
        <strain evidence="6">JCM 13583</strain>
    </source>
</reference>
<evidence type="ECO:0000256" key="1">
    <source>
        <dbReference type="ARBA" id="ARBA00004141"/>
    </source>
</evidence>
<evidence type="ECO:0000313" key="6">
    <source>
        <dbReference type="EMBL" id="GGM76456.1"/>
    </source>
</evidence>
<reference evidence="6" key="2">
    <citation type="submission" date="2022-09" db="EMBL/GenBank/DDBJ databases">
        <authorList>
            <person name="Sun Q."/>
            <person name="Ohkuma M."/>
        </authorList>
    </citation>
    <scope>NUCLEOTIDE SEQUENCE</scope>
    <source>
        <strain evidence="6">JCM 13583</strain>
    </source>
</reference>
<evidence type="ECO:0000256" key="4">
    <source>
        <dbReference type="ARBA" id="ARBA00023136"/>
    </source>
</evidence>
<organism evidence="6 7">
    <name type="scientific">Thermogymnomonas acidicola</name>
    <dbReference type="NCBI Taxonomy" id="399579"/>
    <lineage>
        <taxon>Archaea</taxon>
        <taxon>Methanobacteriati</taxon>
        <taxon>Thermoplasmatota</taxon>
        <taxon>Thermoplasmata</taxon>
        <taxon>Thermoplasmatales</taxon>
        <taxon>Thermogymnomonas</taxon>
    </lineage>
</organism>
<protein>
    <submittedName>
        <fullName evidence="6">Amino acid permease</fullName>
    </submittedName>
</protein>
<feature type="transmembrane region" description="Helical" evidence="5">
    <location>
        <begin position="388"/>
        <end position="411"/>
    </location>
</feature>
<evidence type="ECO:0000256" key="5">
    <source>
        <dbReference type="SAM" id="Phobius"/>
    </source>
</evidence>
<sequence length="563" mass="59717">MTENTEVEKGGTLLRKMTLHDAVLFGVGSAIGSGILFAAAGGTEYAGGAVVFSWIVAAVLIAIVTIPYAEISSMAPRAGISARISYYAFGEYGGFMGGWGLLVWTVMIPPIEAIAVSTYAAYYVPSLFNLKTGVLTTEGVLLSIGLTVLFAVLNIIGVGTYARFNTVLTWLKVGAVVIFIIAVPLMIFHPSNFSLSPPYFDPKTGIPGIFIAIPATGILFSFGGYRQVADMAGEIRNPKRNVPRAVLLTLIIQSVLYVLMAIVIVGAVDFALVPNSTGPGDWAAVASLTSPLADLMKEALHTTVFGGAALFLSGLIVLALLFAIYSPLGTFGTDLTGAARIIYGYSKEGSLPGLLGITNRRGAPIAAIVLASVLAVVFIVPYPRWYTLVDFVVVAGAVNFAIVNASVPVLRKIYPDVERPFRIPAATAWSLVAFVSASLLIYWATWPVTLYALGVTLGGSLVFLYHAYRLRWKGIGLRHSAWIPVYIAGLIALSRFGGLQTGGTGTIPFPYDVLAVIVYSAVFWVISQVSAPRKAIRDLPQMIARAPADEPKGTPGTVESPEA</sequence>